<dbReference type="AlphaFoldDB" id="A0AAF3FM71"/>
<evidence type="ECO:0000259" key="1">
    <source>
        <dbReference type="SMART" id="SM00355"/>
    </source>
</evidence>
<evidence type="ECO:0000313" key="3">
    <source>
        <dbReference type="WBParaSite" id="MBELARI_LOCUS8098"/>
    </source>
</evidence>
<protein>
    <recommendedName>
        <fullName evidence="1">C2H2-type domain-containing protein</fullName>
    </recommendedName>
</protein>
<dbReference type="InterPro" id="IPR013087">
    <property type="entry name" value="Znf_C2H2_type"/>
</dbReference>
<evidence type="ECO:0000313" key="2">
    <source>
        <dbReference type="Proteomes" id="UP000887575"/>
    </source>
</evidence>
<dbReference type="Proteomes" id="UP000887575">
    <property type="component" value="Unassembled WGS sequence"/>
</dbReference>
<sequence length="212" mass="24842">MRLMEMRMMWKWMSWMMKKATVIWMTRKEVLYGSEDDSMDVPVEGHPTTEEIVDDGEEVSDPAGSNPCPYCRFASNSEEETARHCAQLNRNTIFVCQMCDFGCKWSKNFYEHVRQNHFHMPLYNCAHCPFVSNDRVQDLLAHMLVHSEIRFFKCAQCGFGGPRELKFGLTRSCTLMRPHICDGMWLLVEIRRSPLTQQRNNGDVFSLSYWGM</sequence>
<dbReference type="SMART" id="SM00355">
    <property type="entry name" value="ZnF_C2H2"/>
    <property type="match status" value="2"/>
</dbReference>
<accession>A0AAF3FM71</accession>
<feature type="domain" description="C2H2-type" evidence="1">
    <location>
        <begin position="123"/>
        <end position="146"/>
    </location>
</feature>
<proteinExistence type="predicted"/>
<name>A0AAF3FM71_9BILA</name>
<organism evidence="2 3">
    <name type="scientific">Mesorhabditis belari</name>
    <dbReference type="NCBI Taxonomy" id="2138241"/>
    <lineage>
        <taxon>Eukaryota</taxon>
        <taxon>Metazoa</taxon>
        <taxon>Ecdysozoa</taxon>
        <taxon>Nematoda</taxon>
        <taxon>Chromadorea</taxon>
        <taxon>Rhabditida</taxon>
        <taxon>Rhabditina</taxon>
        <taxon>Rhabditomorpha</taxon>
        <taxon>Rhabditoidea</taxon>
        <taxon>Rhabditidae</taxon>
        <taxon>Mesorhabditinae</taxon>
        <taxon>Mesorhabditis</taxon>
    </lineage>
</organism>
<keyword evidence="2" id="KW-1185">Reference proteome</keyword>
<reference evidence="3" key="1">
    <citation type="submission" date="2024-02" db="UniProtKB">
        <authorList>
            <consortium name="WormBaseParasite"/>
        </authorList>
    </citation>
    <scope>IDENTIFICATION</scope>
</reference>
<dbReference type="WBParaSite" id="MBELARI_LOCUS8098">
    <property type="protein sequence ID" value="MBELARI_LOCUS8098"/>
    <property type="gene ID" value="MBELARI_LOCUS8098"/>
</dbReference>
<dbReference type="Gene3D" id="3.30.160.60">
    <property type="entry name" value="Classic Zinc Finger"/>
    <property type="match status" value="1"/>
</dbReference>
<feature type="domain" description="C2H2-type" evidence="1">
    <location>
        <begin position="94"/>
        <end position="117"/>
    </location>
</feature>